<dbReference type="SMART" id="SM00052">
    <property type="entry name" value="EAL"/>
    <property type="match status" value="1"/>
</dbReference>
<dbReference type="SUPFAM" id="SSF55781">
    <property type="entry name" value="GAF domain-like"/>
    <property type="match status" value="1"/>
</dbReference>
<feature type="region of interest" description="Disordered" evidence="1">
    <location>
        <begin position="42"/>
        <end position="64"/>
    </location>
</feature>
<dbReference type="InterPro" id="IPR029787">
    <property type="entry name" value="Nucleotide_cyclase"/>
</dbReference>
<dbReference type="InterPro" id="IPR000160">
    <property type="entry name" value="GGDEF_dom"/>
</dbReference>
<dbReference type="SMART" id="SM00091">
    <property type="entry name" value="PAS"/>
    <property type="match status" value="2"/>
</dbReference>
<dbReference type="InterPro" id="IPR000700">
    <property type="entry name" value="PAS-assoc_C"/>
</dbReference>
<feature type="domain" description="PAC" evidence="3">
    <location>
        <begin position="313"/>
        <end position="367"/>
    </location>
</feature>
<dbReference type="PANTHER" id="PTHR44757:SF2">
    <property type="entry name" value="BIOFILM ARCHITECTURE MAINTENANCE PROTEIN MBAA"/>
    <property type="match status" value="1"/>
</dbReference>
<keyword evidence="6" id="KW-0614">Plasmid</keyword>
<dbReference type="CDD" id="cd01949">
    <property type="entry name" value="GGDEF"/>
    <property type="match status" value="1"/>
</dbReference>
<dbReference type="InterPro" id="IPR035965">
    <property type="entry name" value="PAS-like_dom_sf"/>
</dbReference>
<proteinExistence type="predicted"/>
<dbReference type="InterPro" id="IPR001610">
    <property type="entry name" value="PAC"/>
</dbReference>
<accession>A0ABM8AJT7</accession>
<keyword evidence="7" id="KW-1185">Reference proteome</keyword>
<dbReference type="Proteomes" id="UP001064971">
    <property type="component" value="Plasmid pDAETH-2"/>
</dbReference>
<feature type="domain" description="EAL" evidence="4">
    <location>
        <begin position="680"/>
        <end position="936"/>
    </location>
</feature>
<dbReference type="Gene3D" id="3.30.70.270">
    <property type="match status" value="1"/>
</dbReference>
<dbReference type="InterPro" id="IPR001633">
    <property type="entry name" value="EAL_dom"/>
</dbReference>
<evidence type="ECO:0000259" key="3">
    <source>
        <dbReference type="PROSITE" id="PS50113"/>
    </source>
</evidence>
<protein>
    <recommendedName>
        <fullName evidence="8">Diguanylate cyclase</fullName>
    </recommendedName>
</protein>
<dbReference type="Pfam" id="PF13426">
    <property type="entry name" value="PAS_9"/>
    <property type="match status" value="1"/>
</dbReference>
<dbReference type="PROSITE" id="PS50112">
    <property type="entry name" value="PAS"/>
    <property type="match status" value="2"/>
</dbReference>
<sequence length="941" mass="102203">MSSAPHDLSLLGTLPDTAFAALLDLYVRLTGARSALLTLTDGETSWRGGQPPCQEPGDGDPGEGTTLAFRHEGLSGTLTLWGVENSLPEHTGTGPHPFVTALGHEWALYAGQTALQQAHDQLQAMVQAAPLAVYSLTLEGLVKQWNAAAAQTLGLPGERVLGREVEDDRLRSAFAALRRSVARGQHPTPPQHLQLERPDGGQVDVTLTAAPLPGGLVGTAQEVTREEGQRHQAAQQLALLESVLAHANDSVLITEAEPQDLPGPRIVYANAAFTRTTGYSLEEVLGQTPRLLHGPRTDRRALDKIREALKKWKSVQVEVVNYRKDGSEFWVELSIAPVADETGWYTHWISIQRDISERKQFAEHLDRERARVLELAAKNAPLSQVLARLAGTLERQFEGRRAAVVLPGEPPEVYTVHGDAEHERESWGRVAARAAEESFTLPFGAAPRTWHVWRHPVRNGEGEGLGTVLLLGKDAAPPNADERAQLDAGAGLAALVIERYRANSALERQALYDPLTNLPNRVLFERELKRTLAEAQAAGRPIAVGLMDLDRFKLINDTLGHSVGDALLQQVAARLRGALGGGDTLARMGGDEFLLVLGGSATPPGIQAAAERLLHTFTQPFGLAGHEVFVRPSIGFTVFPHAATAVEHLLQQADTAMYQAKRRGGGYAVYTQGGEERLAAITLETALNRALERQEFVLHYQPQWEARTGRMVGVEALLRWQHPELGLVPPADFIPLAEVTGLIVPIGAWVLRQACEQAVAWTSLAPELRMSVNLSARQFLEPNLIETVTWALQTSGLSPERLELELTESMLMQALEALGTLHRLKDLGVRVVVDDFGTGYSNLAYLKQYPIDGLKIDRSFTAGVASGLPAAGRDEALVKAVMNLAGALGLEVTVEGVETPPQLDFLREHACDYVQGYLTGRPQDARALGALLEGRRITSAR</sequence>
<dbReference type="CDD" id="cd01948">
    <property type="entry name" value="EAL"/>
    <property type="match status" value="1"/>
</dbReference>
<name>A0ABM8AJT7_9DEIO</name>
<feature type="domain" description="PAS" evidence="2">
    <location>
        <begin position="236"/>
        <end position="312"/>
    </location>
</feature>
<dbReference type="EMBL" id="AP026562">
    <property type="protein sequence ID" value="BDP44090.1"/>
    <property type="molecule type" value="Genomic_DNA"/>
</dbReference>
<evidence type="ECO:0000259" key="4">
    <source>
        <dbReference type="PROSITE" id="PS50883"/>
    </source>
</evidence>
<evidence type="ECO:0000256" key="1">
    <source>
        <dbReference type="SAM" id="MobiDB-lite"/>
    </source>
</evidence>
<evidence type="ECO:0000259" key="5">
    <source>
        <dbReference type="PROSITE" id="PS50887"/>
    </source>
</evidence>
<dbReference type="PANTHER" id="PTHR44757">
    <property type="entry name" value="DIGUANYLATE CYCLASE DGCP"/>
    <property type="match status" value="1"/>
</dbReference>
<gene>
    <name evidence="6" type="ORF">DAETH_40590</name>
</gene>
<dbReference type="InterPro" id="IPR052155">
    <property type="entry name" value="Biofilm_reg_signaling"/>
</dbReference>
<dbReference type="InterPro" id="IPR043128">
    <property type="entry name" value="Rev_trsase/Diguanyl_cyclase"/>
</dbReference>
<dbReference type="SMART" id="SM00267">
    <property type="entry name" value="GGDEF"/>
    <property type="match status" value="1"/>
</dbReference>
<evidence type="ECO:0008006" key="8">
    <source>
        <dbReference type="Google" id="ProtNLM"/>
    </source>
</evidence>
<dbReference type="Gene3D" id="3.30.450.20">
    <property type="entry name" value="PAS domain"/>
    <property type="match status" value="2"/>
</dbReference>
<dbReference type="SUPFAM" id="SSF55073">
    <property type="entry name" value="Nucleotide cyclase"/>
    <property type="match status" value="1"/>
</dbReference>
<feature type="domain" description="GGDEF" evidence="5">
    <location>
        <begin position="540"/>
        <end position="673"/>
    </location>
</feature>
<dbReference type="PROSITE" id="PS50113">
    <property type="entry name" value="PAC"/>
    <property type="match status" value="1"/>
</dbReference>
<reference evidence="6" key="1">
    <citation type="submission" date="2022-07" db="EMBL/GenBank/DDBJ databases">
        <title>Complete Genome Sequence of the Radioresistant Bacterium Deinococcus aetherius ST0316, Isolated from the Air Dust collected in Lower Stratosphere above Japan.</title>
        <authorList>
            <person name="Satoh K."/>
            <person name="Hagiwara K."/>
            <person name="Katsumata K."/>
            <person name="Kubo A."/>
            <person name="Yokobori S."/>
            <person name="Yamagishi A."/>
            <person name="Oono Y."/>
            <person name="Narumi I."/>
        </authorList>
    </citation>
    <scope>NUCLEOTIDE SEQUENCE</scope>
    <source>
        <strain evidence="6">ST0316</strain>
        <plasmid evidence="6">pDAETH-2</plasmid>
    </source>
</reference>
<dbReference type="Pfam" id="PF00563">
    <property type="entry name" value="EAL"/>
    <property type="match status" value="1"/>
</dbReference>
<feature type="domain" description="PAS" evidence="2">
    <location>
        <begin position="118"/>
        <end position="163"/>
    </location>
</feature>
<dbReference type="RefSeq" id="WP_264778448.1">
    <property type="nucleotide sequence ID" value="NZ_AP026562.1"/>
</dbReference>
<dbReference type="SUPFAM" id="SSF55785">
    <property type="entry name" value="PYP-like sensor domain (PAS domain)"/>
    <property type="match status" value="2"/>
</dbReference>
<evidence type="ECO:0000313" key="7">
    <source>
        <dbReference type="Proteomes" id="UP001064971"/>
    </source>
</evidence>
<organism evidence="6 7">
    <name type="scientific">Deinococcus aetherius</name>
    <dbReference type="NCBI Taxonomy" id="200252"/>
    <lineage>
        <taxon>Bacteria</taxon>
        <taxon>Thermotogati</taxon>
        <taxon>Deinococcota</taxon>
        <taxon>Deinococci</taxon>
        <taxon>Deinococcales</taxon>
        <taxon>Deinococcaceae</taxon>
        <taxon>Deinococcus</taxon>
    </lineage>
</organism>
<evidence type="ECO:0000259" key="2">
    <source>
        <dbReference type="PROSITE" id="PS50112"/>
    </source>
</evidence>
<dbReference type="SMART" id="SM00086">
    <property type="entry name" value="PAC"/>
    <property type="match status" value="2"/>
</dbReference>
<dbReference type="Pfam" id="PF00989">
    <property type="entry name" value="PAS"/>
    <property type="match status" value="1"/>
</dbReference>
<geneLocation type="plasmid" evidence="6 7">
    <name>pDAETH-2</name>
</geneLocation>
<dbReference type="CDD" id="cd00130">
    <property type="entry name" value="PAS"/>
    <property type="match status" value="2"/>
</dbReference>
<dbReference type="PROSITE" id="PS50883">
    <property type="entry name" value="EAL"/>
    <property type="match status" value="1"/>
</dbReference>
<dbReference type="Gene3D" id="3.20.20.450">
    <property type="entry name" value="EAL domain"/>
    <property type="match status" value="1"/>
</dbReference>
<dbReference type="InterPro" id="IPR013767">
    <property type="entry name" value="PAS_fold"/>
</dbReference>
<dbReference type="NCBIfam" id="TIGR00229">
    <property type="entry name" value="sensory_box"/>
    <property type="match status" value="2"/>
</dbReference>
<dbReference type="InterPro" id="IPR000014">
    <property type="entry name" value="PAS"/>
</dbReference>
<dbReference type="Pfam" id="PF00990">
    <property type="entry name" value="GGDEF"/>
    <property type="match status" value="1"/>
</dbReference>
<evidence type="ECO:0000313" key="6">
    <source>
        <dbReference type="EMBL" id="BDP44090.1"/>
    </source>
</evidence>
<dbReference type="NCBIfam" id="TIGR00254">
    <property type="entry name" value="GGDEF"/>
    <property type="match status" value="1"/>
</dbReference>
<dbReference type="PROSITE" id="PS50887">
    <property type="entry name" value="GGDEF"/>
    <property type="match status" value="1"/>
</dbReference>
<dbReference type="InterPro" id="IPR035919">
    <property type="entry name" value="EAL_sf"/>
</dbReference>
<dbReference type="SUPFAM" id="SSF141868">
    <property type="entry name" value="EAL domain-like"/>
    <property type="match status" value="1"/>
</dbReference>